<feature type="domain" description="Glycosyl hydrolases family 22 (GH22)" evidence="3">
    <location>
        <begin position="160"/>
        <end position="178"/>
    </location>
</feature>
<evidence type="ECO:0000259" key="3">
    <source>
        <dbReference type="PROSITE" id="PS00128"/>
    </source>
</evidence>
<protein>
    <recommendedName>
        <fullName evidence="3">Glycosyl hydrolases family 22 (GH22) domain-containing protein</fullName>
    </recommendedName>
</protein>
<sequence>MKLELLLMTVAALVTNLSEGRLVSKCELETKLTEAANQFNLTEKILTNGIQLNELLAKLICSLDVKSGLNTSLVTNLQIPFSLRTFWHNSPAIDTRVKLEGLHSEGLKNKSRSTGRPLVVNSNPTGKLEEVRPHNTRMPEELSDRLTCISSNTTYSRNLCNTECSSFLDDDISDDIACFVKSNAWVRVMNFTWKCAKMQASEYFQCNQQ</sequence>
<dbReference type="Gene3D" id="1.10.530.10">
    <property type="match status" value="1"/>
</dbReference>
<evidence type="ECO:0000313" key="4">
    <source>
        <dbReference type="EMBL" id="KAL1006101.1"/>
    </source>
</evidence>
<accession>A0ABD0XVL3</accession>
<dbReference type="AlphaFoldDB" id="A0ABD0XVL3"/>
<comment type="caution">
    <text evidence="4">The sequence shown here is derived from an EMBL/GenBank/DDBJ whole genome shotgun (WGS) entry which is preliminary data.</text>
</comment>
<feature type="signal peptide" evidence="2">
    <location>
        <begin position="1"/>
        <end position="20"/>
    </location>
</feature>
<keyword evidence="2" id="KW-0732">Signal</keyword>
<dbReference type="Proteomes" id="UP001557470">
    <property type="component" value="Unassembled WGS sequence"/>
</dbReference>
<evidence type="ECO:0000256" key="2">
    <source>
        <dbReference type="SAM" id="SignalP"/>
    </source>
</evidence>
<dbReference type="InterPro" id="IPR023346">
    <property type="entry name" value="Lysozyme-like_dom_sf"/>
</dbReference>
<dbReference type="Pfam" id="PF00062">
    <property type="entry name" value="Lys"/>
    <property type="match status" value="1"/>
</dbReference>
<name>A0ABD0XVL3_UMBPY</name>
<dbReference type="EMBL" id="JAGEUA010000002">
    <property type="protein sequence ID" value="KAL1006101.1"/>
    <property type="molecule type" value="Genomic_DNA"/>
</dbReference>
<dbReference type="InterPro" id="IPR019799">
    <property type="entry name" value="Glyco_hydro_22_CS"/>
</dbReference>
<organism evidence="4 5">
    <name type="scientific">Umbra pygmaea</name>
    <name type="common">Eastern mudminnow</name>
    <dbReference type="NCBI Taxonomy" id="75934"/>
    <lineage>
        <taxon>Eukaryota</taxon>
        <taxon>Metazoa</taxon>
        <taxon>Chordata</taxon>
        <taxon>Craniata</taxon>
        <taxon>Vertebrata</taxon>
        <taxon>Euteleostomi</taxon>
        <taxon>Actinopterygii</taxon>
        <taxon>Neopterygii</taxon>
        <taxon>Teleostei</taxon>
        <taxon>Protacanthopterygii</taxon>
        <taxon>Esociformes</taxon>
        <taxon>Umbridae</taxon>
        <taxon>Umbra</taxon>
    </lineage>
</organism>
<gene>
    <name evidence="4" type="ORF">UPYG_G00067890</name>
</gene>
<dbReference type="SUPFAM" id="SSF53955">
    <property type="entry name" value="Lysozyme-like"/>
    <property type="match status" value="1"/>
</dbReference>
<evidence type="ECO:0000313" key="5">
    <source>
        <dbReference type="Proteomes" id="UP001557470"/>
    </source>
</evidence>
<reference evidence="4 5" key="1">
    <citation type="submission" date="2024-06" db="EMBL/GenBank/DDBJ databases">
        <authorList>
            <person name="Pan Q."/>
            <person name="Wen M."/>
            <person name="Jouanno E."/>
            <person name="Zahm M."/>
            <person name="Klopp C."/>
            <person name="Cabau C."/>
            <person name="Louis A."/>
            <person name="Berthelot C."/>
            <person name="Parey E."/>
            <person name="Roest Crollius H."/>
            <person name="Montfort J."/>
            <person name="Robinson-Rechavi M."/>
            <person name="Bouchez O."/>
            <person name="Lampietro C."/>
            <person name="Lopez Roques C."/>
            <person name="Donnadieu C."/>
            <person name="Postlethwait J."/>
            <person name="Bobe J."/>
            <person name="Verreycken H."/>
            <person name="Guiguen Y."/>
        </authorList>
    </citation>
    <scope>NUCLEOTIDE SEQUENCE [LARGE SCALE GENOMIC DNA]</scope>
    <source>
        <strain evidence="4">Up_M1</strain>
        <tissue evidence="4">Testis</tissue>
    </source>
</reference>
<evidence type="ECO:0000256" key="1">
    <source>
        <dbReference type="ARBA" id="ARBA00023157"/>
    </source>
</evidence>
<keyword evidence="5" id="KW-1185">Reference proteome</keyword>
<keyword evidence="1" id="KW-1015">Disulfide bond</keyword>
<proteinExistence type="predicted"/>
<dbReference type="PROSITE" id="PS00128">
    <property type="entry name" value="GLYCOSYL_HYDROL_F22_1"/>
    <property type="match status" value="1"/>
</dbReference>
<feature type="chain" id="PRO_5044812907" description="Glycosyl hydrolases family 22 (GH22) domain-containing protein" evidence="2">
    <location>
        <begin position="21"/>
        <end position="209"/>
    </location>
</feature>
<dbReference type="InterPro" id="IPR001916">
    <property type="entry name" value="Glyco_hydro_22"/>
</dbReference>